<protein>
    <recommendedName>
        <fullName evidence="2">Caspase family p20 domain-containing protein</fullName>
    </recommendedName>
</protein>
<dbReference type="PRINTS" id="PR00376">
    <property type="entry name" value="IL1BCENZYME"/>
</dbReference>
<proteinExistence type="inferred from homology"/>
<accession>A0A8J4YJS6</accession>
<dbReference type="GO" id="GO:0004197">
    <property type="term" value="F:cysteine-type endopeptidase activity"/>
    <property type="evidence" value="ECO:0007669"/>
    <property type="project" value="InterPro"/>
</dbReference>
<dbReference type="SMART" id="SM00115">
    <property type="entry name" value="CASc"/>
    <property type="match status" value="1"/>
</dbReference>
<dbReference type="PANTHER" id="PTHR10454:SF210">
    <property type="entry name" value="CASPASE-2"/>
    <property type="match status" value="1"/>
</dbReference>
<dbReference type="InterPro" id="IPR001309">
    <property type="entry name" value="Pept_C14_p20"/>
</dbReference>
<organism evidence="3 4">
    <name type="scientific">Chionoecetes opilio</name>
    <name type="common">Atlantic snow crab</name>
    <name type="synonym">Cancer opilio</name>
    <dbReference type="NCBI Taxonomy" id="41210"/>
    <lineage>
        <taxon>Eukaryota</taxon>
        <taxon>Metazoa</taxon>
        <taxon>Ecdysozoa</taxon>
        <taxon>Arthropoda</taxon>
        <taxon>Crustacea</taxon>
        <taxon>Multicrustacea</taxon>
        <taxon>Malacostraca</taxon>
        <taxon>Eumalacostraca</taxon>
        <taxon>Eucarida</taxon>
        <taxon>Decapoda</taxon>
        <taxon>Pleocyemata</taxon>
        <taxon>Brachyura</taxon>
        <taxon>Eubrachyura</taxon>
        <taxon>Majoidea</taxon>
        <taxon>Majidae</taxon>
        <taxon>Chionoecetes</taxon>
    </lineage>
</organism>
<feature type="domain" description="Caspase family p20" evidence="2">
    <location>
        <begin position="253"/>
        <end position="339"/>
    </location>
</feature>
<dbReference type="GO" id="GO:0006508">
    <property type="term" value="P:proteolysis"/>
    <property type="evidence" value="ECO:0007669"/>
    <property type="project" value="InterPro"/>
</dbReference>
<dbReference type="SUPFAM" id="SSF52129">
    <property type="entry name" value="Caspase-like"/>
    <property type="match status" value="1"/>
</dbReference>
<dbReference type="EMBL" id="JACEEZ010001506">
    <property type="protein sequence ID" value="KAG0729132.1"/>
    <property type="molecule type" value="Genomic_DNA"/>
</dbReference>
<dbReference type="PROSITE" id="PS50208">
    <property type="entry name" value="CASPASE_P20"/>
    <property type="match status" value="1"/>
</dbReference>
<keyword evidence="4" id="KW-1185">Reference proteome</keyword>
<reference evidence="3" key="1">
    <citation type="submission" date="2020-07" db="EMBL/GenBank/DDBJ databases">
        <title>The High-quality genome of the commercially important snow crab, Chionoecetes opilio.</title>
        <authorList>
            <person name="Jeong J.-H."/>
            <person name="Ryu S."/>
        </authorList>
    </citation>
    <scope>NUCLEOTIDE SEQUENCE</scope>
    <source>
        <strain evidence="3">MADBK_172401_WGS</strain>
        <tissue evidence="3">Digestive gland</tissue>
    </source>
</reference>
<dbReference type="PANTHER" id="PTHR10454">
    <property type="entry name" value="CASPASE"/>
    <property type="match status" value="1"/>
</dbReference>
<sequence length="362" mass="41606">MNGRACPTMPLAVMDKTMVNLLTCLREFIATTLKKSQEKLKPKQTVSLAKKITKNDKLDEYDEAILRLKEVFPQFSCQVPRNIKDAFIKICKEKEIPAVDDKGKDKEFFVFSEIKTLRKICDTLSEEQAWQMYNKLMTRKIDDFREKSAGKSLSKLEVSLSNLKNIKGMKEASFYCFVVGLSKEGLLNRVHTHHLYNYLKNEDKTDAASHFQSALNMYPLASKPPGICIIFNLEKDCRGAEMDLVKVEELFRETFKYDVVAVKNSTRQGVSDVIKELKADRNKFYDSLVVVFMSHGDEHFLKLADGDMLHRRKDLIEPITNIDMLVKKPKLFSQQACAGIPEVQKEQGEDNLFFLSLSLKYN</sequence>
<evidence type="ECO:0000256" key="1">
    <source>
        <dbReference type="ARBA" id="ARBA00010134"/>
    </source>
</evidence>
<gene>
    <name evidence="3" type="ORF">GWK47_030951</name>
</gene>
<evidence type="ECO:0000313" key="3">
    <source>
        <dbReference type="EMBL" id="KAG0729132.1"/>
    </source>
</evidence>
<comment type="caution">
    <text evidence="3">The sequence shown here is derived from an EMBL/GenBank/DDBJ whole genome shotgun (WGS) entry which is preliminary data.</text>
</comment>
<evidence type="ECO:0000313" key="4">
    <source>
        <dbReference type="Proteomes" id="UP000770661"/>
    </source>
</evidence>
<dbReference type="AlphaFoldDB" id="A0A8J4YJS6"/>
<dbReference type="InterPro" id="IPR015917">
    <property type="entry name" value="Pept_C14A"/>
</dbReference>
<dbReference type="Pfam" id="PF00656">
    <property type="entry name" value="Peptidase_C14"/>
    <property type="match status" value="1"/>
</dbReference>
<dbReference type="InterPro" id="IPR029030">
    <property type="entry name" value="Caspase-like_dom_sf"/>
</dbReference>
<dbReference type="OrthoDB" id="6114029at2759"/>
<name>A0A8J4YJS6_CHIOP</name>
<dbReference type="InterPro" id="IPR011600">
    <property type="entry name" value="Pept_C14_caspase"/>
</dbReference>
<dbReference type="Proteomes" id="UP000770661">
    <property type="component" value="Unassembled WGS sequence"/>
</dbReference>
<comment type="similarity">
    <text evidence="1">Belongs to the peptidase C14A family.</text>
</comment>
<evidence type="ECO:0000259" key="2">
    <source>
        <dbReference type="PROSITE" id="PS50208"/>
    </source>
</evidence>
<dbReference type="Gene3D" id="3.40.50.1460">
    <property type="match status" value="1"/>
</dbReference>
<dbReference type="InterPro" id="IPR002398">
    <property type="entry name" value="Pept_C14"/>
</dbReference>